<organism evidence="1 2">
    <name type="scientific">Mya arenaria</name>
    <name type="common">Soft-shell clam</name>
    <dbReference type="NCBI Taxonomy" id="6604"/>
    <lineage>
        <taxon>Eukaryota</taxon>
        <taxon>Metazoa</taxon>
        <taxon>Spiralia</taxon>
        <taxon>Lophotrochozoa</taxon>
        <taxon>Mollusca</taxon>
        <taxon>Bivalvia</taxon>
        <taxon>Autobranchia</taxon>
        <taxon>Heteroconchia</taxon>
        <taxon>Euheterodonta</taxon>
        <taxon>Imparidentia</taxon>
        <taxon>Neoheterodontei</taxon>
        <taxon>Myida</taxon>
        <taxon>Myoidea</taxon>
        <taxon>Myidae</taxon>
        <taxon>Mya</taxon>
    </lineage>
</organism>
<dbReference type="SUPFAM" id="SSF56672">
    <property type="entry name" value="DNA/RNA polymerases"/>
    <property type="match status" value="1"/>
</dbReference>
<dbReference type="PANTHER" id="PTHR33568">
    <property type="entry name" value="DNA POLYMERASE"/>
    <property type="match status" value="1"/>
</dbReference>
<name>A0ABY7DNH7_MYAAR</name>
<dbReference type="InterPro" id="IPR023211">
    <property type="entry name" value="DNA_pol_palm_dom_sf"/>
</dbReference>
<reference evidence="1" key="1">
    <citation type="submission" date="2022-11" db="EMBL/GenBank/DDBJ databases">
        <title>Centuries of genome instability and evolution in soft-shell clam transmissible cancer (bioRxiv).</title>
        <authorList>
            <person name="Hart S.F.M."/>
            <person name="Yonemitsu M.A."/>
            <person name="Giersch R.M."/>
            <person name="Beal B.F."/>
            <person name="Arriagada G."/>
            <person name="Davis B.W."/>
            <person name="Ostrander E.A."/>
            <person name="Goff S.P."/>
            <person name="Metzger M.J."/>
        </authorList>
    </citation>
    <scope>NUCLEOTIDE SEQUENCE</scope>
    <source>
        <strain evidence="1">MELC-2E11</strain>
        <tissue evidence="1">Siphon/mantle</tissue>
    </source>
</reference>
<dbReference type="Proteomes" id="UP001164746">
    <property type="component" value="Chromosome 3"/>
</dbReference>
<evidence type="ECO:0008006" key="3">
    <source>
        <dbReference type="Google" id="ProtNLM"/>
    </source>
</evidence>
<dbReference type="InterPro" id="IPR043502">
    <property type="entry name" value="DNA/RNA_pol_sf"/>
</dbReference>
<dbReference type="PANTHER" id="PTHR33568:SF3">
    <property type="entry name" value="DNA-DIRECTED DNA POLYMERASE"/>
    <property type="match status" value="1"/>
</dbReference>
<dbReference type="EMBL" id="CP111014">
    <property type="protein sequence ID" value="WAQ98919.1"/>
    <property type="molecule type" value="Genomic_DNA"/>
</dbReference>
<evidence type="ECO:0000313" key="1">
    <source>
        <dbReference type="EMBL" id="WAQ98919.1"/>
    </source>
</evidence>
<accession>A0ABY7DNH7</accession>
<sequence length="290" mass="33337">MLFEISRVVHGFNRPVRECITIASACHLVYRTNFLEHESIAVIPPHGYRPEEKQSTMAYQWMSYLAHTKQINIQHGRNMGERHIGPFKVDGYYETDSGKKVVMEFHEWVYNDDFIEASARTNDIIAAYTTAHARLKLYGYLKQLDRRVFYCDTDSIVFKTAPGQWEPPLGDYLGDLTDEVPNNKITAFVTGGPKNYAFKLSCPNKKGQKSICKVRGITLNFKTSIDINNQTVKDMVTGHSNVDHTSVIDENRIVRNPSTGHVLTKREIKDYIVFDKRVIKYDYQTVPYGI</sequence>
<keyword evidence="2" id="KW-1185">Reference proteome</keyword>
<protein>
    <recommendedName>
        <fullName evidence="3">DNA-directed DNA polymerase</fullName>
    </recommendedName>
</protein>
<evidence type="ECO:0000313" key="2">
    <source>
        <dbReference type="Proteomes" id="UP001164746"/>
    </source>
</evidence>
<dbReference type="Gene3D" id="3.90.1600.10">
    <property type="entry name" value="Palm domain of DNA polymerase"/>
    <property type="match status" value="1"/>
</dbReference>
<proteinExistence type="predicted"/>
<gene>
    <name evidence="1" type="ORF">MAR_023292</name>
</gene>